<proteinExistence type="predicted"/>
<sequence>MSAQNGKDKPLEYWISRATDPYADNETRKTNVEIMCDRVKELSVKLLYSWQRSMRHVEKFKEVGAHLIFILSLNINSNL</sequence>
<name>A0A1I7WX91_HETBA</name>
<dbReference type="WBParaSite" id="Hba_09724">
    <property type="protein sequence ID" value="Hba_09724"/>
    <property type="gene ID" value="Hba_09724"/>
</dbReference>
<accession>A0A1I7WX91</accession>
<dbReference type="AlphaFoldDB" id="A0A1I7WX91"/>
<organism evidence="1 2">
    <name type="scientific">Heterorhabditis bacteriophora</name>
    <name type="common">Entomopathogenic nematode worm</name>
    <dbReference type="NCBI Taxonomy" id="37862"/>
    <lineage>
        <taxon>Eukaryota</taxon>
        <taxon>Metazoa</taxon>
        <taxon>Ecdysozoa</taxon>
        <taxon>Nematoda</taxon>
        <taxon>Chromadorea</taxon>
        <taxon>Rhabditida</taxon>
        <taxon>Rhabditina</taxon>
        <taxon>Rhabditomorpha</taxon>
        <taxon>Strongyloidea</taxon>
        <taxon>Heterorhabditidae</taxon>
        <taxon>Heterorhabditis</taxon>
    </lineage>
</organism>
<evidence type="ECO:0000313" key="2">
    <source>
        <dbReference type="WBParaSite" id="Hba_09724"/>
    </source>
</evidence>
<protein>
    <submittedName>
        <fullName evidence="2">DDE Tnp4 domain-containing protein</fullName>
    </submittedName>
</protein>
<keyword evidence="1" id="KW-1185">Reference proteome</keyword>
<dbReference type="Proteomes" id="UP000095283">
    <property type="component" value="Unplaced"/>
</dbReference>
<evidence type="ECO:0000313" key="1">
    <source>
        <dbReference type="Proteomes" id="UP000095283"/>
    </source>
</evidence>
<reference evidence="2" key="1">
    <citation type="submission" date="2016-11" db="UniProtKB">
        <authorList>
            <consortium name="WormBaseParasite"/>
        </authorList>
    </citation>
    <scope>IDENTIFICATION</scope>
</reference>